<dbReference type="RefSeq" id="WP_242374073.1">
    <property type="nucleotide sequence ID" value="NZ_JAKRKC020000001.1"/>
</dbReference>
<dbReference type="InterPro" id="IPR003718">
    <property type="entry name" value="OsmC/Ohr_fam"/>
</dbReference>
<accession>A0ABT0FQ09</accession>
<dbReference type="PANTHER" id="PTHR39624">
    <property type="entry name" value="PROTEIN INVOLVED IN RIMO-MEDIATED BETA-METHYLTHIOLATION OF RIBOSOMAL PROTEIN S12 YCAO"/>
    <property type="match status" value="1"/>
</dbReference>
<dbReference type="SUPFAM" id="SSF82784">
    <property type="entry name" value="OsmC-like"/>
    <property type="match status" value="1"/>
</dbReference>
<gene>
    <name evidence="1" type="ORF">MF672_011620</name>
</gene>
<comment type="caution">
    <text evidence="1">The sequence shown here is derived from an EMBL/GenBank/DDBJ whole genome shotgun (WGS) entry which is preliminary data.</text>
</comment>
<proteinExistence type="predicted"/>
<evidence type="ECO:0000313" key="2">
    <source>
        <dbReference type="Proteomes" id="UP001317259"/>
    </source>
</evidence>
<dbReference type="InterPro" id="IPR036102">
    <property type="entry name" value="OsmC/Ohrsf"/>
</dbReference>
<sequence>MAGPPRRQEEITMTVHDQAARHHLMTECGREIVVGRLPFGGGAHPAGRVTLDVGLRDYDRDEAWLSLTAAESRRLAAHLLAQAAAVERRATPPAEVIEVAHAGGEAYAIAVRQHPLLCDQGPDLDGDDSAGTPTELFVASLAACAAFYAGRYLDRHGLPRDGLRVTAGYILAADRPARVAEIRLRVSAPGVPEQRRAGLLAVASHCTVHNSLRQPPEVTVELA</sequence>
<dbReference type="Gene3D" id="3.30.300.20">
    <property type="match status" value="1"/>
</dbReference>
<dbReference type="Pfam" id="PF02566">
    <property type="entry name" value="OsmC"/>
    <property type="match status" value="1"/>
</dbReference>
<dbReference type="PANTHER" id="PTHR39624:SF2">
    <property type="entry name" value="OSMC-LIKE PROTEIN"/>
    <property type="match status" value="1"/>
</dbReference>
<evidence type="ECO:0000313" key="1">
    <source>
        <dbReference type="EMBL" id="MCK2214434.1"/>
    </source>
</evidence>
<protein>
    <submittedName>
        <fullName evidence="1">OsmC family protein</fullName>
    </submittedName>
</protein>
<dbReference type="Proteomes" id="UP001317259">
    <property type="component" value="Unassembled WGS sequence"/>
</dbReference>
<organism evidence="1 2">
    <name type="scientific">Actinomadura luzonensis</name>
    <dbReference type="NCBI Taxonomy" id="2805427"/>
    <lineage>
        <taxon>Bacteria</taxon>
        <taxon>Bacillati</taxon>
        <taxon>Actinomycetota</taxon>
        <taxon>Actinomycetes</taxon>
        <taxon>Streptosporangiales</taxon>
        <taxon>Thermomonosporaceae</taxon>
        <taxon>Actinomadura</taxon>
    </lineage>
</organism>
<name>A0ABT0FQ09_9ACTN</name>
<reference evidence="1 2" key="1">
    <citation type="submission" date="2022-04" db="EMBL/GenBank/DDBJ databases">
        <title>Genome draft of Actinomadura sp. ATCC 31491.</title>
        <authorList>
            <person name="Shi X."/>
            <person name="Du Y."/>
        </authorList>
    </citation>
    <scope>NUCLEOTIDE SEQUENCE [LARGE SCALE GENOMIC DNA]</scope>
    <source>
        <strain evidence="1 2">ATCC 31491</strain>
    </source>
</reference>
<keyword evidence="2" id="KW-1185">Reference proteome</keyword>
<dbReference type="InterPro" id="IPR015946">
    <property type="entry name" value="KH_dom-like_a/b"/>
</dbReference>
<dbReference type="EMBL" id="JAKRKC020000001">
    <property type="protein sequence ID" value="MCK2214434.1"/>
    <property type="molecule type" value="Genomic_DNA"/>
</dbReference>